<name>H1VK17_COLHI</name>
<feature type="region of interest" description="Disordered" evidence="1">
    <location>
        <begin position="49"/>
        <end position="90"/>
    </location>
</feature>
<evidence type="ECO:0000256" key="1">
    <source>
        <dbReference type="SAM" id="MobiDB-lite"/>
    </source>
</evidence>
<evidence type="ECO:0000313" key="3">
    <source>
        <dbReference type="Proteomes" id="UP000007174"/>
    </source>
</evidence>
<dbReference type="AlphaFoldDB" id="H1VK17"/>
<reference evidence="3" key="1">
    <citation type="journal article" date="2012" name="Nat. Genet.">
        <title>Lifestyle transitions in plant pathogenic Colletotrichum fungi deciphered by genome and transcriptome analyses.</title>
        <authorList>
            <person name="O'Connell R.J."/>
            <person name="Thon M.R."/>
            <person name="Hacquard S."/>
            <person name="Amyotte S.G."/>
            <person name="Kleemann J."/>
            <person name="Torres M.F."/>
            <person name="Damm U."/>
            <person name="Buiate E.A."/>
            <person name="Epstein L."/>
            <person name="Alkan N."/>
            <person name="Altmueller J."/>
            <person name="Alvarado-Balderrama L."/>
            <person name="Bauser C.A."/>
            <person name="Becker C."/>
            <person name="Birren B.W."/>
            <person name="Chen Z."/>
            <person name="Choi J."/>
            <person name="Crouch J.A."/>
            <person name="Duvick J.P."/>
            <person name="Farman M.A."/>
            <person name="Gan P."/>
            <person name="Heiman D."/>
            <person name="Henrissat B."/>
            <person name="Howard R.J."/>
            <person name="Kabbage M."/>
            <person name="Koch C."/>
            <person name="Kracher B."/>
            <person name="Kubo Y."/>
            <person name="Law A.D."/>
            <person name="Lebrun M.-H."/>
            <person name="Lee Y.-H."/>
            <person name="Miyara I."/>
            <person name="Moore N."/>
            <person name="Neumann U."/>
            <person name="Nordstroem K."/>
            <person name="Panaccione D.G."/>
            <person name="Panstruga R."/>
            <person name="Place M."/>
            <person name="Proctor R.H."/>
            <person name="Prusky D."/>
            <person name="Rech G."/>
            <person name="Reinhardt R."/>
            <person name="Rollins J.A."/>
            <person name="Rounsley S."/>
            <person name="Schardl C.L."/>
            <person name="Schwartz D.C."/>
            <person name="Shenoy N."/>
            <person name="Shirasu K."/>
            <person name="Sikhakolli U.R."/>
            <person name="Stueber K."/>
            <person name="Sukno S.A."/>
            <person name="Sweigard J.A."/>
            <person name="Takano Y."/>
            <person name="Takahara H."/>
            <person name="Trail F."/>
            <person name="van der Does H.C."/>
            <person name="Voll L.M."/>
            <person name="Will I."/>
            <person name="Young S."/>
            <person name="Zeng Q."/>
            <person name="Zhang J."/>
            <person name="Zhou S."/>
            <person name="Dickman M.B."/>
            <person name="Schulze-Lefert P."/>
            <person name="Ver Loren van Themaat E."/>
            <person name="Ma L.-J."/>
            <person name="Vaillancourt L.J."/>
        </authorList>
    </citation>
    <scope>NUCLEOTIDE SEQUENCE [LARGE SCALE GENOMIC DNA]</scope>
    <source>
        <strain evidence="3">IMI 349063</strain>
    </source>
</reference>
<evidence type="ECO:0000313" key="2">
    <source>
        <dbReference type="EMBL" id="CCF40570.1"/>
    </source>
</evidence>
<accession>H1VK17</accession>
<dbReference type="Proteomes" id="UP000007174">
    <property type="component" value="Unassembled WGS sequence"/>
</dbReference>
<protein>
    <submittedName>
        <fullName evidence="2">Uncharacterized protein</fullName>
    </submittedName>
</protein>
<feature type="non-terminal residue" evidence="2">
    <location>
        <position position="113"/>
    </location>
</feature>
<dbReference type="HOGENOM" id="CLU_2133343_0_0_1"/>
<proteinExistence type="predicted"/>
<sequence length="113" mass="11625">MPTNTQTHSAPAPAVSYTVSSSSDNLLTACSPRALTPALVAASRRGIQFSGSPPAFPSPSASSASASPSPSSSSRPRRIMSRTRPPSVPLRSVLLPPVLFFVQGSLGRSPLLP</sequence>
<gene>
    <name evidence="2" type="ORF">CH063_11099</name>
</gene>
<feature type="compositionally biased region" description="Low complexity" evidence="1">
    <location>
        <begin position="50"/>
        <end position="74"/>
    </location>
</feature>
<organism evidence="2 3">
    <name type="scientific">Colletotrichum higginsianum (strain IMI 349063)</name>
    <name type="common">Crucifer anthracnose fungus</name>
    <dbReference type="NCBI Taxonomy" id="759273"/>
    <lineage>
        <taxon>Eukaryota</taxon>
        <taxon>Fungi</taxon>
        <taxon>Dikarya</taxon>
        <taxon>Ascomycota</taxon>
        <taxon>Pezizomycotina</taxon>
        <taxon>Sordariomycetes</taxon>
        <taxon>Hypocreomycetidae</taxon>
        <taxon>Glomerellales</taxon>
        <taxon>Glomerellaceae</taxon>
        <taxon>Colletotrichum</taxon>
        <taxon>Colletotrichum destructivum species complex</taxon>
    </lineage>
</organism>
<dbReference type="EMBL" id="CACQ02004160">
    <property type="protein sequence ID" value="CCF40570.1"/>
    <property type="molecule type" value="Genomic_DNA"/>
</dbReference>